<evidence type="ECO:0000313" key="3">
    <source>
        <dbReference type="EMBL" id="PJZ65463.1"/>
    </source>
</evidence>
<comment type="caution">
    <text evidence="3">The sequence shown here is derived from an EMBL/GenBank/DDBJ whole genome shotgun (WGS) entry which is preliminary data.</text>
</comment>
<organism evidence="3 4">
    <name type="scientific">Leptospira wolffii</name>
    <dbReference type="NCBI Taxonomy" id="409998"/>
    <lineage>
        <taxon>Bacteria</taxon>
        <taxon>Pseudomonadati</taxon>
        <taxon>Spirochaetota</taxon>
        <taxon>Spirochaetia</taxon>
        <taxon>Leptospirales</taxon>
        <taxon>Leptospiraceae</taxon>
        <taxon>Leptospira</taxon>
    </lineage>
</organism>
<sequence length="124" mass="13423">MKSTLFKSLLSMALLSTLVLSFNCGPTCEADPVGVPTSSESSPCHQEGNGQGPGCEWDSGSISLEKVDSPAFKVFLQTTDLNFISTYSFRTRLEISSTLCVSLFEELFPGSRNCSELSSIRLLI</sequence>
<evidence type="ECO:0008006" key="5">
    <source>
        <dbReference type="Google" id="ProtNLM"/>
    </source>
</evidence>
<protein>
    <recommendedName>
        <fullName evidence="5">Lipoprotein</fullName>
    </recommendedName>
</protein>
<accession>A0A2M9ZAM7</accession>
<gene>
    <name evidence="3" type="ORF">CH371_13845</name>
</gene>
<evidence type="ECO:0000256" key="1">
    <source>
        <dbReference type="SAM" id="MobiDB-lite"/>
    </source>
</evidence>
<evidence type="ECO:0000256" key="2">
    <source>
        <dbReference type="SAM" id="SignalP"/>
    </source>
</evidence>
<dbReference type="Proteomes" id="UP000231912">
    <property type="component" value="Unassembled WGS sequence"/>
</dbReference>
<proteinExistence type="predicted"/>
<feature type="region of interest" description="Disordered" evidence="1">
    <location>
        <begin position="34"/>
        <end position="56"/>
    </location>
</feature>
<dbReference type="EMBL" id="NPDT01000005">
    <property type="protein sequence ID" value="PJZ65463.1"/>
    <property type="molecule type" value="Genomic_DNA"/>
</dbReference>
<evidence type="ECO:0000313" key="4">
    <source>
        <dbReference type="Proteomes" id="UP000231912"/>
    </source>
</evidence>
<keyword evidence="2" id="KW-0732">Signal</keyword>
<dbReference type="RefSeq" id="WP_100759415.1">
    <property type="nucleotide sequence ID" value="NZ_NPDT01000005.1"/>
</dbReference>
<dbReference type="AlphaFoldDB" id="A0A2M9ZAM7"/>
<name>A0A2M9ZAM7_9LEPT</name>
<reference evidence="3 4" key="1">
    <citation type="submission" date="2017-07" db="EMBL/GenBank/DDBJ databases">
        <title>Leptospira spp. isolated from tropical soils.</title>
        <authorList>
            <person name="Thibeaux R."/>
            <person name="Iraola G."/>
            <person name="Ferres I."/>
            <person name="Bierque E."/>
            <person name="Girault D."/>
            <person name="Soupe-Gilbert M.-E."/>
            <person name="Picardeau M."/>
            <person name="Goarant C."/>
        </authorList>
    </citation>
    <scope>NUCLEOTIDE SEQUENCE [LARGE SCALE GENOMIC DNA]</scope>
    <source>
        <strain evidence="3 4">FH2-C-A2</strain>
    </source>
</reference>
<feature type="signal peptide" evidence="2">
    <location>
        <begin position="1"/>
        <end position="30"/>
    </location>
</feature>
<feature type="chain" id="PRO_5014741378" description="Lipoprotein" evidence="2">
    <location>
        <begin position="31"/>
        <end position="124"/>
    </location>
</feature>